<dbReference type="Pfam" id="PF13843">
    <property type="entry name" value="DDE_Tnp_1_7"/>
    <property type="match status" value="1"/>
</dbReference>
<keyword evidence="5" id="KW-1185">Reference proteome</keyword>
<comment type="caution">
    <text evidence="3">The sequence shown here is derived from an EMBL/GenBank/DDBJ whole genome shotgun (WGS) entry which is preliminary data.</text>
</comment>
<name>A0AA86TK64_9EUKA</name>
<keyword evidence="1" id="KW-1133">Transmembrane helix</keyword>
<gene>
    <name evidence="4" type="ORF">HINF_LOCUS49709</name>
    <name evidence="3" type="ORF">HINF_LOCUS5792</name>
</gene>
<feature type="transmembrane region" description="Helical" evidence="1">
    <location>
        <begin position="6"/>
        <end position="24"/>
    </location>
</feature>
<keyword evidence="1" id="KW-0472">Membrane</keyword>
<evidence type="ECO:0000259" key="2">
    <source>
        <dbReference type="Pfam" id="PF13843"/>
    </source>
</evidence>
<evidence type="ECO:0000256" key="1">
    <source>
        <dbReference type="SAM" id="Phobius"/>
    </source>
</evidence>
<dbReference type="EMBL" id="CATOUU010000153">
    <property type="protein sequence ID" value="CAI9918147.1"/>
    <property type="molecule type" value="Genomic_DNA"/>
</dbReference>
<dbReference type="InterPro" id="IPR029526">
    <property type="entry name" value="PGBD"/>
</dbReference>
<accession>A0AA86TK64</accession>
<protein>
    <submittedName>
        <fullName evidence="3">Transposase IS4</fullName>
    </submittedName>
    <submittedName>
        <fullName evidence="4">Transposase_IS4</fullName>
    </submittedName>
</protein>
<organism evidence="3">
    <name type="scientific">Hexamita inflata</name>
    <dbReference type="NCBI Taxonomy" id="28002"/>
    <lineage>
        <taxon>Eukaryota</taxon>
        <taxon>Metamonada</taxon>
        <taxon>Diplomonadida</taxon>
        <taxon>Hexamitidae</taxon>
        <taxon>Hexamitinae</taxon>
        <taxon>Hexamita</taxon>
    </lineage>
</organism>
<reference evidence="4 5" key="2">
    <citation type="submission" date="2024-07" db="EMBL/GenBank/DDBJ databases">
        <authorList>
            <person name="Akdeniz Z."/>
        </authorList>
    </citation>
    <scope>NUCLEOTIDE SEQUENCE [LARGE SCALE GENOMIC DNA]</scope>
</reference>
<evidence type="ECO:0000313" key="3">
    <source>
        <dbReference type="EMBL" id="CAI9918147.1"/>
    </source>
</evidence>
<evidence type="ECO:0000313" key="5">
    <source>
        <dbReference type="Proteomes" id="UP001642409"/>
    </source>
</evidence>
<dbReference type="Proteomes" id="UP001642409">
    <property type="component" value="Unassembled WGS sequence"/>
</dbReference>
<evidence type="ECO:0000313" key="4">
    <source>
        <dbReference type="EMBL" id="CAL6061443.1"/>
    </source>
</evidence>
<keyword evidence="1" id="KW-0812">Transmembrane</keyword>
<proteinExistence type="predicted"/>
<dbReference type="AlphaFoldDB" id="A0AA86TK64"/>
<dbReference type="EMBL" id="CAXDID020000235">
    <property type="protein sequence ID" value="CAL6061443.1"/>
    <property type="molecule type" value="Genomic_DNA"/>
</dbReference>
<reference evidence="3" key="1">
    <citation type="submission" date="2023-06" db="EMBL/GenBank/DDBJ databases">
        <authorList>
            <person name="Kurt Z."/>
        </authorList>
    </citation>
    <scope>NUCLEOTIDE SEQUENCE</scope>
</reference>
<sequence>MMVILAQVEQILIIYLMILFTMMISGKGRGSAKDNWSKDPIIRNQFIADEIGMTYDEWEEIHSSVCYGHISGSLDTPEPDIDTNIDGVESDQEESELDYDEDQIDQLNLEFNQQDEIILSKNKTKETKVRNSVSRVQDFMKMLQNRFREIYAQYPNYFIGKNIVIDEQLIKFAGRIFFLQYNPAKPAKRGILVRTCVDTFTNFIISRQYPDFPKQPNCTLFCDNYYSTIEVVEYIKSLGYEYVGTFRPSRLGKEQSQKLQKLNINEVAEYEVTKQIKIGKKKTTVIVQDVYVLQWQCKKNKTLTMIYNKSKYVDEPQKMQAFTSAREIPREQPEIVRHFYLFGVKWCARYHFLPHYQMHKYHIRMFKIMSKWMSIFQKKTLTINIKQLFYFILWYAMQTYIRNINNNITYVCSGFISFLL</sequence>
<feature type="domain" description="PiggyBac transposable element-derived protein" evidence="2">
    <location>
        <begin position="120"/>
        <end position="206"/>
    </location>
</feature>